<evidence type="ECO:0000256" key="3">
    <source>
        <dbReference type="ARBA" id="ARBA00023163"/>
    </source>
</evidence>
<keyword evidence="7" id="KW-1185">Reference proteome</keyword>
<dbReference type="Proteomes" id="UP000527143">
    <property type="component" value="Unassembled WGS sequence"/>
</dbReference>
<organism evidence="6 7">
    <name type="scientific">Sphingomonas xinjiangensis</name>
    <dbReference type="NCBI Taxonomy" id="643568"/>
    <lineage>
        <taxon>Bacteria</taxon>
        <taxon>Pseudomonadati</taxon>
        <taxon>Pseudomonadota</taxon>
        <taxon>Alphaproteobacteria</taxon>
        <taxon>Sphingomonadales</taxon>
        <taxon>Sphingomonadaceae</taxon>
        <taxon>Sphingomonas</taxon>
    </lineage>
</organism>
<evidence type="ECO:0000256" key="4">
    <source>
        <dbReference type="PROSITE-ProRule" id="PRU00335"/>
    </source>
</evidence>
<dbReference type="Gene3D" id="1.10.357.10">
    <property type="entry name" value="Tetracycline Repressor, domain 2"/>
    <property type="match status" value="1"/>
</dbReference>
<sequence>MAILCTARRAFLDNGYSATSMSAIAAELGGSKATLWNYFPSKEELFAAVLEEATREYRQQLTDLLKPSNDVRATLTEFARGFLTKLTTPDALRLHRLVAAEVGRAPEVGEIFYRRAPQRTRELLTGFLAEAMAAGQLRDEDPADAARVMTALCLGGLHQRMLWGQDEGGADKVAIEAERAAEVFLRAFGVRD</sequence>
<dbReference type="Pfam" id="PF14246">
    <property type="entry name" value="TetR_C_7"/>
    <property type="match status" value="1"/>
</dbReference>
<dbReference type="InterPro" id="IPR009057">
    <property type="entry name" value="Homeodomain-like_sf"/>
</dbReference>
<dbReference type="PROSITE" id="PS50977">
    <property type="entry name" value="HTH_TETR_2"/>
    <property type="match status" value="1"/>
</dbReference>
<feature type="DNA-binding region" description="H-T-H motif" evidence="4">
    <location>
        <begin position="20"/>
        <end position="39"/>
    </location>
</feature>
<dbReference type="PANTHER" id="PTHR30055">
    <property type="entry name" value="HTH-TYPE TRANSCRIPTIONAL REGULATOR RUTR"/>
    <property type="match status" value="1"/>
</dbReference>
<evidence type="ECO:0000313" key="7">
    <source>
        <dbReference type="Proteomes" id="UP000527143"/>
    </source>
</evidence>
<keyword evidence="1" id="KW-0805">Transcription regulation</keyword>
<evidence type="ECO:0000259" key="5">
    <source>
        <dbReference type="PROSITE" id="PS50977"/>
    </source>
</evidence>
<evidence type="ECO:0000256" key="2">
    <source>
        <dbReference type="ARBA" id="ARBA00023125"/>
    </source>
</evidence>
<dbReference type="SUPFAM" id="SSF46689">
    <property type="entry name" value="Homeodomain-like"/>
    <property type="match status" value="1"/>
</dbReference>
<dbReference type="RefSeq" id="WP_246352328.1">
    <property type="nucleotide sequence ID" value="NZ_JACIJF010000005.1"/>
</dbReference>
<dbReference type="PRINTS" id="PR00455">
    <property type="entry name" value="HTHTETR"/>
</dbReference>
<dbReference type="AlphaFoldDB" id="A0A840YQH6"/>
<dbReference type="InterPro" id="IPR001647">
    <property type="entry name" value="HTH_TetR"/>
</dbReference>
<dbReference type="InterPro" id="IPR036271">
    <property type="entry name" value="Tet_transcr_reg_TetR-rel_C_sf"/>
</dbReference>
<dbReference type="Pfam" id="PF00440">
    <property type="entry name" value="TetR_N"/>
    <property type="match status" value="1"/>
</dbReference>
<gene>
    <name evidence="6" type="ORF">FHT02_002172</name>
</gene>
<name>A0A840YQH6_9SPHN</name>
<accession>A0A840YQH6</accession>
<evidence type="ECO:0000313" key="6">
    <source>
        <dbReference type="EMBL" id="MBB5710932.1"/>
    </source>
</evidence>
<dbReference type="EMBL" id="JACIJF010000005">
    <property type="protein sequence ID" value="MBB5710932.1"/>
    <property type="molecule type" value="Genomic_DNA"/>
</dbReference>
<dbReference type="InterPro" id="IPR039536">
    <property type="entry name" value="TetR_C_Proteobacteria"/>
</dbReference>
<evidence type="ECO:0000256" key="1">
    <source>
        <dbReference type="ARBA" id="ARBA00023015"/>
    </source>
</evidence>
<dbReference type="PANTHER" id="PTHR30055:SF146">
    <property type="entry name" value="HTH-TYPE TRANSCRIPTIONAL DUAL REGULATOR CECR"/>
    <property type="match status" value="1"/>
</dbReference>
<keyword evidence="3" id="KW-0804">Transcription</keyword>
<dbReference type="GO" id="GO:0000976">
    <property type="term" value="F:transcription cis-regulatory region binding"/>
    <property type="evidence" value="ECO:0007669"/>
    <property type="project" value="TreeGrafter"/>
</dbReference>
<feature type="domain" description="HTH tetR-type" evidence="5">
    <location>
        <begin position="1"/>
        <end position="57"/>
    </location>
</feature>
<dbReference type="InterPro" id="IPR050109">
    <property type="entry name" value="HTH-type_TetR-like_transc_reg"/>
</dbReference>
<protein>
    <submittedName>
        <fullName evidence="6">AcrR family transcriptional regulator</fullName>
    </submittedName>
</protein>
<comment type="caution">
    <text evidence="6">The sequence shown here is derived from an EMBL/GenBank/DDBJ whole genome shotgun (WGS) entry which is preliminary data.</text>
</comment>
<dbReference type="SUPFAM" id="SSF48498">
    <property type="entry name" value="Tetracyclin repressor-like, C-terminal domain"/>
    <property type="match status" value="1"/>
</dbReference>
<reference evidence="6 7" key="1">
    <citation type="submission" date="2020-08" db="EMBL/GenBank/DDBJ databases">
        <title>Genomic Encyclopedia of Type Strains, Phase IV (KMG-IV): sequencing the most valuable type-strain genomes for metagenomic binning, comparative biology and taxonomic classification.</title>
        <authorList>
            <person name="Goeker M."/>
        </authorList>
    </citation>
    <scope>NUCLEOTIDE SEQUENCE [LARGE SCALE GENOMIC DNA]</scope>
    <source>
        <strain evidence="6 7">DSM 26736</strain>
    </source>
</reference>
<keyword evidence="2 4" id="KW-0238">DNA-binding</keyword>
<dbReference type="FunFam" id="1.10.10.60:FF:000141">
    <property type="entry name" value="TetR family transcriptional regulator"/>
    <property type="match status" value="1"/>
</dbReference>
<dbReference type="Gene3D" id="1.10.10.60">
    <property type="entry name" value="Homeodomain-like"/>
    <property type="match status" value="1"/>
</dbReference>
<proteinExistence type="predicted"/>
<dbReference type="GO" id="GO:0003700">
    <property type="term" value="F:DNA-binding transcription factor activity"/>
    <property type="evidence" value="ECO:0007669"/>
    <property type="project" value="TreeGrafter"/>
</dbReference>